<feature type="domain" description="Nicotinate phosphoribosyltransferase N-terminal" evidence="11">
    <location>
        <begin position="6"/>
        <end position="130"/>
    </location>
</feature>
<dbReference type="InterPro" id="IPR036068">
    <property type="entry name" value="Nicotinate_pribotase-like_C"/>
</dbReference>
<evidence type="ECO:0000313" key="16">
    <source>
        <dbReference type="Proteomes" id="UP000319424"/>
    </source>
</evidence>
<dbReference type="InterPro" id="IPR041619">
    <property type="entry name" value="NAPRTase_C"/>
</dbReference>
<dbReference type="SUPFAM" id="SSF51690">
    <property type="entry name" value="Nicotinate/Quinolinate PRTase C-terminal domain-like"/>
    <property type="match status" value="1"/>
</dbReference>
<dbReference type="Pfam" id="PF17956">
    <property type="entry name" value="NAPRTase_C"/>
    <property type="match status" value="1"/>
</dbReference>
<dbReference type="UniPathway" id="UPA00253">
    <property type="reaction ID" value="UER00457"/>
</dbReference>
<name>A0A371IJ35_9FIRM</name>
<dbReference type="CDD" id="cd01570">
    <property type="entry name" value="NAPRTase_A"/>
    <property type="match status" value="1"/>
</dbReference>
<keyword evidence="15" id="KW-1185">Reference proteome</keyword>
<dbReference type="OrthoDB" id="9770610at2"/>
<dbReference type="InterPro" id="IPR013785">
    <property type="entry name" value="Aldolase_TIM"/>
</dbReference>
<keyword evidence="6 9" id="KW-0662">Pyridine nucleotide biosynthesis</keyword>
<dbReference type="PIRSF" id="PIRSF000484">
    <property type="entry name" value="NAPRT"/>
    <property type="match status" value="1"/>
</dbReference>
<gene>
    <name evidence="13" type="ORF">BBG48_009810</name>
    <name evidence="14" type="ORF">FL857_06660</name>
</gene>
<dbReference type="InterPro" id="IPR040727">
    <property type="entry name" value="NAPRTase_N"/>
</dbReference>
<reference evidence="13" key="2">
    <citation type="submission" date="2018-07" db="EMBL/GenBank/DDBJ databases">
        <authorList>
            <person name="Quirk P.G."/>
            <person name="Krulwich T.A."/>
        </authorList>
    </citation>
    <scope>NUCLEOTIDE SEQUENCE</scope>
    <source>
        <strain evidence="13">CCRI-22567</strain>
    </source>
</reference>
<keyword evidence="7 9" id="KW-0808">Transferase</keyword>
<comment type="PTM">
    <text evidence="9">Transiently phosphorylated on a His residue during the reaction cycle. Phosphorylation strongly increases the affinity for substrates and increases the rate of nicotinate D-ribonucleotide production. Dephosphorylation regenerates the low-affinity form of the enzyme, leading to product release.</text>
</comment>
<evidence type="ECO:0000256" key="4">
    <source>
        <dbReference type="ARBA" id="ARBA00022553"/>
    </source>
</evidence>
<dbReference type="Proteomes" id="UP000319424">
    <property type="component" value="Unassembled WGS sequence"/>
</dbReference>
<keyword evidence="4" id="KW-0597">Phosphoprotein</keyword>
<evidence type="ECO:0000259" key="10">
    <source>
        <dbReference type="Pfam" id="PF04095"/>
    </source>
</evidence>
<evidence type="ECO:0000256" key="9">
    <source>
        <dbReference type="RuleBase" id="RU365100"/>
    </source>
</evidence>
<dbReference type="Pfam" id="PF17767">
    <property type="entry name" value="NAPRTase_N"/>
    <property type="match status" value="1"/>
</dbReference>
<dbReference type="NCBIfam" id="TIGR01513">
    <property type="entry name" value="NAPRTase_put"/>
    <property type="match status" value="1"/>
</dbReference>
<feature type="domain" description="Nicotinate/nicotinamide phosphoribosyltransferase" evidence="10">
    <location>
        <begin position="151"/>
        <end position="341"/>
    </location>
</feature>
<dbReference type="GO" id="GO:0005829">
    <property type="term" value="C:cytosol"/>
    <property type="evidence" value="ECO:0007669"/>
    <property type="project" value="TreeGrafter"/>
</dbReference>
<evidence type="ECO:0000256" key="7">
    <source>
        <dbReference type="ARBA" id="ARBA00022679"/>
    </source>
</evidence>
<dbReference type="NCBIfam" id="NF009131">
    <property type="entry name" value="PRK12484.1"/>
    <property type="match status" value="1"/>
</dbReference>
<organism evidence="13 15">
    <name type="scientific">Criibacterium bergeronii</name>
    <dbReference type="NCBI Taxonomy" id="1871336"/>
    <lineage>
        <taxon>Bacteria</taxon>
        <taxon>Bacillati</taxon>
        <taxon>Bacillota</taxon>
        <taxon>Clostridia</taxon>
        <taxon>Peptostreptococcales</taxon>
        <taxon>Filifactoraceae</taxon>
        <taxon>Criibacterium</taxon>
    </lineage>
</organism>
<comment type="function">
    <text evidence="9">Catalyzes the first step in the biosynthesis of NAD from nicotinic acid, the ATP-dependent synthesis of beta-nicotinate D-ribonucleotide from nicotinate and 5-phospho-D-ribose 1-phosphate.</text>
</comment>
<keyword evidence="5 9" id="KW-0436">Ligase</keyword>
<evidence type="ECO:0000313" key="13">
    <source>
        <dbReference type="EMBL" id="RDY20488.1"/>
    </source>
</evidence>
<dbReference type="PANTHER" id="PTHR11098">
    <property type="entry name" value="NICOTINATE PHOSPHORIBOSYLTRANSFERASE"/>
    <property type="match status" value="1"/>
</dbReference>
<evidence type="ECO:0000259" key="11">
    <source>
        <dbReference type="Pfam" id="PF17767"/>
    </source>
</evidence>
<dbReference type="PANTHER" id="PTHR11098:SF1">
    <property type="entry name" value="NICOTINATE PHOSPHORIBOSYLTRANSFERASE"/>
    <property type="match status" value="1"/>
</dbReference>
<dbReference type="GO" id="GO:0047280">
    <property type="term" value="F:nicotinamide phosphoribosyltransferase activity"/>
    <property type="evidence" value="ECO:0007669"/>
    <property type="project" value="UniProtKB-ARBA"/>
</dbReference>
<dbReference type="NCBIfam" id="NF006695">
    <property type="entry name" value="PRK09243.1-2"/>
    <property type="match status" value="1"/>
</dbReference>
<dbReference type="Gene3D" id="3.20.20.70">
    <property type="entry name" value="Aldolase class I"/>
    <property type="match status" value="1"/>
</dbReference>
<evidence type="ECO:0000313" key="15">
    <source>
        <dbReference type="Proteomes" id="UP000093352"/>
    </source>
</evidence>
<reference evidence="13 15" key="1">
    <citation type="journal article" date="2016" name="Genome Announc.">
        <title>Draft Genome Sequence of Criibacterium bergeronii gen. nov., sp. nov., Strain CCRI-22567T, Isolated from a Vaginal Sample from a Woman with Bacterial Vaginosis.</title>
        <authorList>
            <person name="Maheux A.F."/>
            <person name="Berube E."/>
            <person name="Boudreau D.K."/>
            <person name="Raymond F."/>
            <person name="Corbeil J."/>
            <person name="Roy P.H."/>
            <person name="Boissinot M."/>
            <person name="Omar R.F."/>
        </authorList>
    </citation>
    <scope>NUCLEOTIDE SEQUENCE [LARGE SCALE GENOMIC DNA]</scope>
    <source>
        <strain evidence="13 15">CCRI-22567</strain>
    </source>
</reference>
<evidence type="ECO:0000256" key="1">
    <source>
        <dbReference type="ARBA" id="ARBA00004952"/>
    </source>
</evidence>
<evidence type="ECO:0000259" key="12">
    <source>
        <dbReference type="Pfam" id="PF17956"/>
    </source>
</evidence>
<dbReference type="STRING" id="1871336.BBG48_02185"/>
<evidence type="ECO:0000256" key="5">
    <source>
        <dbReference type="ARBA" id="ARBA00022598"/>
    </source>
</evidence>
<dbReference type="EC" id="6.3.4.21" evidence="3 9"/>
<evidence type="ECO:0000256" key="2">
    <source>
        <dbReference type="ARBA" id="ARBA00010897"/>
    </source>
</evidence>
<dbReference type="EMBL" id="MBEW02000034">
    <property type="protein sequence ID" value="RDY20488.1"/>
    <property type="molecule type" value="Genomic_DNA"/>
</dbReference>
<feature type="domain" description="Nicotinate phosphoribosyltransferase C-terminal" evidence="12">
    <location>
        <begin position="358"/>
        <end position="467"/>
    </location>
</feature>
<evidence type="ECO:0000256" key="6">
    <source>
        <dbReference type="ARBA" id="ARBA00022642"/>
    </source>
</evidence>
<dbReference type="InterPro" id="IPR006405">
    <property type="entry name" value="Nic_PRibTrfase_pncB"/>
</dbReference>
<dbReference type="AlphaFoldDB" id="A0A371IJ35"/>
<dbReference type="InterPro" id="IPR007229">
    <property type="entry name" value="Nic_PRibTrfase-Fam"/>
</dbReference>
<dbReference type="FunFam" id="3.20.20.70:FF:000076">
    <property type="entry name" value="Nicotinate phosphoribosyltransferase"/>
    <property type="match status" value="1"/>
</dbReference>
<dbReference type="SUPFAM" id="SSF54675">
    <property type="entry name" value="Nicotinate/Quinolinate PRTase N-terminal domain-like"/>
    <property type="match status" value="1"/>
</dbReference>
<dbReference type="Gene3D" id="3.20.140.10">
    <property type="entry name" value="nicotinate phosphoribosyltransferase"/>
    <property type="match status" value="1"/>
</dbReference>
<dbReference type="GO" id="GO:0004516">
    <property type="term" value="F:nicotinate phosphoribosyltransferase activity"/>
    <property type="evidence" value="ECO:0007669"/>
    <property type="project" value="UniProtKB-UniRule"/>
</dbReference>
<dbReference type="Proteomes" id="UP000093352">
    <property type="component" value="Unassembled WGS sequence"/>
</dbReference>
<evidence type="ECO:0000256" key="3">
    <source>
        <dbReference type="ARBA" id="ARBA00013236"/>
    </source>
</evidence>
<comment type="caution">
    <text evidence="13">The sequence shown here is derived from an EMBL/GenBank/DDBJ whole genome shotgun (WGS) entry which is preliminary data.</text>
</comment>
<proteinExistence type="inferred from homology"/>
<dbReference type="InterPro" id="IPR041525">
    <property type="entry name" value="N/Namide_PRibTrfase"/>
</dbReference>
<comment type="pathway">
    <text evidence="1 9">Cofactor biosynthesis; NAD(+) biosynthesis; nicotinate D-ribonucleotide from nicotinate: step 1/1.</text>
</comment>
<comment type="catalytic activity">
    <reaction evidence="8 9">
        <text>5-phospho-alpha-D-ribose 1-diphosphate + nicotinate + ATP + H2O = nicotinate beta-D-ribonucleotide + ADP + phosphate + diphosphate</text>
        <dbReference type="Rhea" id="RHEA:36163"/>
        <dbReference type="ChEBI" id="CHEBI:15377"/>
        <dbReference type="ChEBI" id="CHEBI:30616"/>
        <dbReference type="ChEBI" id="CHEBI:32544"/>
        <dbReference type="ChEBI" id="CHEBI:33019"/>
        <dbReference type="ChEBI" id="CHEBI:43474"/>
        <dbReference type="ChEBI" id="CHEBI:57502"/>
        <dbReference type="ChEBI" id="CHEBI:58017"/>
        <dbReference type="ChEBI" id="CHEBI:456216"/>
        <dbReference type="EC" id="6.3.4.21"/>
    </reaction>
</comment>
<protein>
    <recommendedName>
        <fullName evidence="3 9">Nicotinate phosphoribosyltransferase</fullName>
        <ecNumber evidence="3 9">6.3.4.21</ecNumber>
    </recommendedName>
</protein>
<evidence type="ECO:0000256" key="8">
    <source>
        <dbReference type="ARBA" id="ARBA00048668"/>
    </source>
</evidence>
<evidence type="ECO:0000313" key="14">
    <source>
        <dbReference type="EMBL" id="TRW26094.1"/>
    </source>
</evidence>
<accession>A0A371IJ35</accession>
<comment type="similarity">
    <text evidence="2 9">Belongs to the NAPRTase family.</text>
</comment>
<sequence length="475" mass="54323">MVDLTMLTDFYQLTMMNGYLKNGKAEEEMVFDMFYRINPNDGGYTIICGINEVIDYVENLHFDKEDIDYLKNLDIFSEEFLDYLKTFKFEGEIYAVEEGTILFPNEPIIRVKAKALQAQFVETAMLCIINFQTLIATKASRICYAAKDDAVMEFGLRRAQGPDAGFYGAKAAMIGGCVGTSNVLAGEMFDVPVMGTHAHSWVQSFDTELDAFRAYAKVYPDKTVLLLDTYDTLKSGIENAIIVFKELEQAGHKPLGVRLDSGDLEFLSKEVRKRLDEEGFDYVKITVSNDLDEYTVASLKSQGAAIDIWGVGTKMITSFDWAALGGVYKLSAIVRNGEIIPKMKISEDPIKINNPGYKNILRIYDKNDHMAKADLIILEEEEIDETKPLTIFDPIHTWKKKSFENFEIKRLLTPLFIDGKCVREKRKVKDIKAHTQKEKASLWIQYRRNKNPQIYKVDLSEKLWKLKNTILENRH</sequence>
<dbReference type="EMBL" id="VJXW01000008">
    <property type="protein sequence ID" value="TRW26094.1"/>
    <property type="molecule type" value="Genomic_DNA"/>
</dbReference>
<reference evidence="14 16" key="3">
    <citation type="submission" date="2019-07" db="EMBL/GenBank/DDBJ databases">
        <title>Criibacterium bergeronii gen. nov., sp. nov. isolated from human clinical samples.</title>
        <authorList>
            <person name="Maheux A.F."/>
            <person name="Boudreau D.K."/>
            <person name="Berube E."/>
            <person name="Brodeur S."/>
            <person name="Bernard K.A."/>
            <person name="Abed J.Y."/>
            <person name="Ducrey E."/>
            <person name="Guay E.F."/>
            <person name="Raymond F."/>
            <person name="Corbeil J."/>
            <person name="Domingo M.-C."/>
            <person name="Roy P.H."/>
            <person name="Boissinot M."/>
            <person name="Tocheva E.I."/>
            <person name="Omar R.F."/>
        </authorList>
    </citation>
    <scope>NUCLEOTIDE SEQUENCE [LARGE SCALE GENOMIC DNA]</scope>
    <source>
        <strain evidence="14 16">CCRI-24246</strain>
    </source>
</reference>
<dbReference type="Pfam" id="PF04095">
    <property type="entry name" value="NAPRTase"/>
    <property type="match status" value="1"/>
</dbReference>
<keyword evidence="13" id="KW-0328">Glycosyltransferase</keyword>
<dbReference type="GO" id="GO:0034355">
    <property type="term" value="P:NAD+ biosynthetic process via the salvage pathway"/>
    <property type="evidence" value="ECO:0007669"/>
    <property type="project" value="TreeGrafter"/>
</dbReference>
<dbReference type="RefSeq" id="WP_068912427.1">
    <property type="nucleotide sequence ID" value="NZ_MBEW02000034.1"/>
</dbReference>